<protein>
    <submittedName>
        <fullName evidence="2">Uncharacterized protein</fullName>
    </submittedName>
</protein>
<reference evidence="2 3" key="1">
    <citation type="submission" date="2024-04" db="EMBL/GenBank/DDBJ databases">
        <authorList>
            <person name="Fracassetti M."/>
        </authorList>
    </citation>
    <scope>NUCLEOTIDE SEQUENCE [LARGE SCALE GENOMIC DNA]</scope>
</reference>
<accession>A0AAV2ER82</accession>
<evidence type="ECO:0000256" key="1">
    <source>
        <dbReference type="SAM" id="MobiDB-lite"/>
    </source>
</evidence>
<gene>
    <name evidence="2" type="ORF">LTRI10_LOCUS29399</name>
</gene>
<evidence type="ECO:0000313" key="3">
    <source>
        <dbReference type="Proteomes" id="UP001497516"/>
    </source>
</evidence>
<sequence>MERAQSEQNWEPEMEQSGALYDEAGDDLLSSPSWHTFPSRKVQVNVRMQGEEEYEKEGSDGDDSSPDPKADGQQFELKSREDIERGLGPILPRRAM</sequence>
<feature type="compositionally biased region" description="Acidic residues" evidence="1">
    <location>
        <begin position="51"/>
        <end position="65"/>
    </location>
</feature>
<dbReference type="EMBL" id="OZ034818">
    <property type="protein sequence ID" value="CAL1388471.1"/>
    <property type="molecule type" value="Genomic_DNA"/>
</dbReference>
<name>A0AAV2ER82_9ROSI</name>
<evidence type="ECO:0000313" key="2">
    <source>
        <dbReference type="EMBL" id="CAL1388471.1"/>
    </source>
</evidence>
<dbReference type="Proteomes" id="UP001497516">
    <property type="component" value="Chromosome 5"/>
</dbReference>
<feature type="region of interest" description="Disordered" evidence="1">
    <location>
        <begin position="1"/>
        <end position="96"/>
    </location>
</feature>
<keyword evidence="3" id="KW-1185">Reference proteome</keyword>
<proteinExistence type="predicted"/>
<dbReference type="AlphaFoldDB" id="A0AAV2ER82"/>
<organism evidence="2 3">
    <name type="scientific">Linum trigynum</name>
    <dbReference type="NCBI Taxonomy" id="586398"/>
    <lineage>
        <taxon>Eukaryota</taxon>
        <taxon>Viridiplantae</taxon>
        <taxon>Streptophyta</taxon>
        <taxon>Embryophyta</taxon>
        <taxon>Tracheophyta</taxon>
        <taxon>Spermatophyta</taxon>
        <taxon>Magnoliopsida</taxon>
        <taxon>eudicotyledons</taxon>
        <taxon>Gunneridae</taxon>
        <taxon>Pentapetalae</taxon>
        <taxon>rosids</taxon>
        <taxon>fabids</taxon>
        <taxon>Malpighiales</taxon>
        <taxon>Linaceae</taxon>
        <taxon>Linum</taxon>
    </lineage>
</organism>